<dbReference type="InParanoid" id="A2EEW4"/>
<evidence type="ECO:0000256" key="1">
    <source>
        <dbReference type="SAM" id="MobiDB-lite"/>
    </source>
</evidence>
<name>A2EEW4_TRIV3</name>
<gene>
    <name evidence="2" type="ORF">TVAG_213390</name>
</gene>
<dbReference type="EMBL" id="DS113370">
    <property type="protein sequence ID" value="EAY08830.1"/>
    <property type="molecule type" value="Genomic_DNA"/>
</dbReference>
<sequence>MYFLGVLHSLVQLPKDLYNTGISDCHRAVNVPFGDSSNGKLVVRMEKIDRLQETLIRRVKGAFPEITETELDYFKTSTDEMMTAKYWDQKITRKVCINGYSVRSSQSINFILTLSNINSPPNTVSVLFTVCKSDYIFINSFAAITLFSIVDGKVENVVSSIPASKITQMMVACVASSIAPEYFGTHIATESSLSPIVDYIEGYLNKYVTVLKYINENEAQASINDFRNNNNVVDFASISDRIRKVCLTTPTPSPEPTATPAPEQPVSNKKLEKKHRRSHRHAMRG</sequence>
<dbReference type="AlphaFoldDB" id="A2EEW4"/>
<dbReference type="VEuPathDB" id="TrichDB:TVAG_213390"/>
<dbReference type="RefSeq" id="XP_001321053.1">
    <property type="nucleotide sequence ID" value="XM_001321018.1"/>
</dbReference>
<accession>A2EEW4</accession>
<reference evidence="2" key="2">
    <citation type="journal article" date="2007" name="Science">
        <title>Draft genome sequence of the sexually transmitted pathogen Trichomonas vaginalis.</title>
        <authorList>
            <person name="Carlton J.M."/>
            <person name="Hirt R.P."/>
            <person name="Silva J.C."/>
            <person name="Delcher A.L."/>
            <person name="Schatz M."/>
            <person name="Zhao Q."/>
            <person name="Wortman J.R."/>
            <person name="Bidwell S.L."/>
            <person name="Alsmark U.C.M."/>
            <person name="Besteiro S."/>
            <person name="Sicheritz-Ponten T."/>
            <person name="Noel C.J."/>
            <person name="Dacks J.B."/>
            <person name="Foster P.G."/>
            <person name="Simillion C."/>
            <person name="Van de Peer Y."/>
            <person name="Miranda-Saavedra D."/>
            <person name="Barton G.J."/>
            <person name="Westrop G.D."/>
            <person name="Mueller S."/>
            <person name="Dessi D."/>
            <person name="Fiori P.L."/>
            <person name="Ren Q."/>
            <person name="Paulsen I."/>
            <person name="Zhang H."/>
            <person name="Bastida-Corcuera F.D."/>
            <person name="Simoes-Barbosa A."/>
            <person name="Brown M.T."/>
            <person name="Hayes R.D."/>
            <person name="Mukherjee M."/>
            <person name="Okumura C.Y."/>
            <person name="Schneider R."/>
            <person name="Smith A.J."/>
            <person name="Vanacova S."/>
            <person name="Villalvazo M."/>
            <person name="Haas B.J."/>
            <person name="Pertea M."/>
            <person name="Feldblyum T.V."/>
            <person name="Utterback T.R."/>
            <person name="Shu C.L."/>
            <person name="Osoegawa K."/>
            <person name="de Jong P.J."/>
            <person name="Hrdy I."/>
            <person name="Horvathova L."/>
            <person name="Zubacova Z."/>
            <person name="Dolezal P."/>
            <person name="Malik S.B."/>
            <person name="Logsdon J.M. Jr."/>
            <person name="Henze K."/>
            <person name="Gupta A."/>
            <person name="Wang C.C."/>
            <person name="Dunne R.L."/>
            <person name="Upcroft J.A."/>
            <person name="Upcroft P."/>
            <person name="White O."/>
            <person name="Salzberg S.L."/>
            <person name="Tang P."/>
            <person name="Chiu C.-H."/>
            <person name="Lee Y.-S."/>
            <person name="Embley T.M."/>
            <person name="Coombs G.H."/>
            <person name="Mottram J.C."/>
            <person name="Tachezy J."/>
            <person name="Fraser-Liggett C.M."/>
            <person name="Johnson P.J."/>
        </authorList>
    </citation>
    <scope>NUCLEOTIDE SEQUENCE [LARGE SCALE GENOMIC DNA]</scope>
    <source>
        <strain evidence="2">G3</strain>
    </source>
</reference>
<dbReference type="Proteomes" id="UP000001542">
    <property type="component" value="Unassembled WGS sequence"/>
</dbReference>
<reference evidence="2" key="1">
    <citation type="submission" date="2006-10" db="EMBL/GenBank/DDBJ databases">
        <authorList>
            <person name="Amadeo P."/>
            <person name="Zhao Q."/>
            <person name="Wortman J."/>
            <person name="Fraser-Liggett C."/>
            <person name="Carlton J."/>
        </authorList>
    </citation>
    <scope>NUCLEOTIDE SEQUENCE</scope>
    <source>
        <strain evidence="2">G3</strain>
    </source>
</reference>
<evidence type="ECO:0000313" key="3">
    <source>
        <dbReference type="Proteomes" id="UP000001542"/>
    </source>
</evidence>
<keyword evidence="3" id="KW-1185">Reference proteome</keyword>
<feature type="region of interest" description="Disordered" evidence="1">
    <location>
        <begin position="247"/>
        <end position="285"/>
    </location>
</feature>
<feature type="compositionally biased region" description="Pro residues" evidence="1">
    <location>
        <begin position="251"/>
        <end position="263"/>
    </location>
</feature>
<proteinExistence type="predicted"/>
<evidence type="ECO:0000313" key="2">
    <source>
        <dbReference type="EMBL" id="EAY08830.1"/>
    </source>
</evidence>
<organism evidence="2 3">
    <name type="scientific">Trichomonas vaginalis (strain ATCC PRA-98 / G3)</name>
    <dbReference type="NCBI Taxonomy" id="412133"/>
    <lineage>
        <taxon>Eukaryota</taxon>
        <taxon>Metamonada</taxon>
        <taxon>Parabasalia</taxon>
        <taxon>Trichomonadida</taxon>
        <taxon>Trichomonadidae</taxon>
        <taxon>Trichomonas</taxon>
    </lineage>
</organism>
<feature type="compositionally biased region" description="Basic residues" evidence="1">
    <location>
        <begin position="271"/>
        <end position="285"/>
    </location>
</feature>
<protein>
    <submittedName>
        <fullName evidence="2">Uncharacterized protein</fullName>
    </submittedName>
</protein>
<dbReference type="VEuPathDB" id="TrichDB:TVAGG3_0061790"/>
<dbReference type="KEGG" id="tva:4766738"/>